<feature type="compositionally biased region" description="Acidic residues" evidence="1">
    <location>
        <begin position="338"/>
        <end position="352"/>
    </location>
</feature>
<feature type="compositionally biased region" description="Low complexity" evidence="1">
    <location>
        <begin position="259"/>
        <end position="268"/>
    </location>
</feature>
<feature type="compositionally biased region" description="Basic and acidic residues" evidence="1">
    <location>
        <begin position="593"/>
        <end position="603"/>
    </location>
</feature>
<dbReference type="AlphaFoldDB" id="A0AAD5SM44"/>
<feature type="compositionally biased region" description="Gly residues" evidence="1">
    <location>
        <begin position="321"/>
        <end position="334"/>
    </location>
</feature>
<feature type="compositionally biased region" description="Polar residues" evidence="1">
    <location>
        <begin position="806"/>
        <end position="826"/>
    </location>
</feature>
<feature type="compositionally biased region" description="Acidic residues" evidence="1">
    <location>
        <begin position="366"/>
        <end position="381"/>
    </location>
</feature>
<feature type="region of interest" description="Disordered" evidence="1">
    <location>
        <begin position="157"/>
        <end position="768"/>
    </location>
</feature>
<feature type="compositionally biased region" description="Basic residues" evidence="1">
    <location>
        <begin position="832"/>
        <end position="844"/>
    </location>
</feature>
<feature type="compositionally biased region" description="Low complexity" evidence="1">
    <location>
        <begin position="511"/>
        <end position="525"/>
    </location>
</feature>
<feature type="compositionally biased region" description="Low complexity" evidence="1">
    <location>
        <begin position="223"/>
        <end position="232"/>
    </location>
</feature>
<protein>
    <submittedName>
        <fullName evidence="2">Uncharacterized protein</fullName>
    </submittedName>
</protein>
<evidence type="ECO:0000256" key="1">
    <source>
        <dbReference type="SAM" id="MobiDB-lite"/>
    </source>
</evidence>
<feature type="compositionally biased region" description="Polar residues" evidence="1">
    <location>
        <begin position="1"/>
        <end position="26"/>
    </location>
</feature>
<sequence>MLGAENPSSEETLNTQTDNSISNASFTFVPPQSEEHTNQYDSHFTPFPESVSTPPASESSQSIRLIVPTTSTPSYQVRYPEIPFSHHNVRDGCAACLLRAENLRLARERVQALKAKSRKPGQPWKPVGLPPAKPPPILYVAPLPSPVTPPAPLRVVDGRPRVDSGLDASGKVVHKTPKRASDGALSPPKRMAFNKDNTPTKKPRPWSVGGVVKSKEKTAYLLSSSASTTSSPPSSPIPPATPPPKRISPATIRRLMEKSQSPSTDHTTTPPPAKNMKILRRRLSKPRNVHSRKGRDVSATGSGVDSDSEAGKVIVRRPAQVGGGGEAKDGGAGAQGEVEAENDEVGGADSDSESSGSEDAGRDEHDGEVEEAMEKEIDDQPAEAAAPETSTTVADEAVDEVSPVEDAQPAPELAPASASPDETAASAAEGDAIVAPTEDEVAEKEKDSEITAEASADVVEPEEPNAQPEPASDDVEAPSTAEADVETTADEVVGATDSDDAAVPVDNLVVESESSPADDVPSSPSEAEDRPANDSSAPIEDAEKEEVEGPVSEDAVKKIDEPLANGSSEAEITAQVVEEVHEKDGQADAVVEDVARAEEKPVTDEQDVVGESEVQEAGSASVAENEEPHGVGQDDTTSEPVVEKEDEGETVVESEAVEEVKEAGVAADAEVEGEKTDQAEAAAENMEAVLATATESEDGGAEELAGAPPEPILASEPIEEPAEAVSTEPSMPEVAPADDEIPECTQPVSVPHTQTVDPDPSDAVSEFDDTRSIRSFYSDRTYGADEDYGLSYAAESGVLEADGESEQATPASATPSIADRQSTLNPLSPPRRIVRPPARRRRRKIDMRDLTGLAKMVDNRLADLEKHHAVLLGRSSFLAAADAATTSSSASIATTLFGSSPDTNTRTLAKQSYIATARDLVDLSRAISTSWRPIAKACPDETISRHLLGQLAKLEVLAAQLRAVTSMKAGDVADRDLDGQVVVCGRNVVGCARRALEDLEAARMTLFEEEEKKEGGEEKSVE</sequence>
<evidence type="ECO:0000313" key="3">
    <source>
        <dbReference type="Proteomes" id="UP001212841"/>
    </source>
</evidence>
<feature type="compositionally biased region" description="Acidic residues" evidence="1">
    <location>
        <begin position="604"/>
        <end position="614"/>
    </location>
</feature>
<comment type="caution">
    <text evidence="2">The sequence shown here is derived from an EMBL/GenBank/DDBJ whole genome shotgun (WGS) entry which is preliminary data.</text>
</comment>
<feature type="compositionally biased region" description="Basic residues" evidence="1">
    <location>
        <begin position="277"/>
        <end position="293"/>
    </location>
</feature>
<reference evidence="2" key="1">
    <citation type="submission" date="2020-05" db="EMBL/GenBank/DDBJ databases">
        <title>Phylogenomic resolution of chytrid fungi.</title>
        <authorList>
            <person name="Stajich J.E."/>
            <person name="Amses K."/>
            <person name="Simmons R."/>
            <person name="Seto K."/>
            <person name="Myers J."/>
            <person name="Bonds A."/>
            <person name="Quandt C.A."/>
            <person name="Barry K."/>
            <person name="Liu P."/>
            <person name="Grigoriev I."/>
            <person name="Longcore J.E."/>
            <person name="James T.Y."/>
        </authorList>
    </citation>
    <scope>NUCLEOTIDE SEQUENCE</scope>
    <source>
        <strain evidence="2">JEL0318</strain>
    </source>
</reference>
<name>A0AAD5SM44_9FUNG</name>
<gene>
    <name evidence="2" type="ORF">HK097_000044</name>
</gene>
<feature type="compositionally biased region" description="Pro residues" evidence="1">
    <location>
        <begin position="233"/>
        <end position="246"/>
    </location>
</feature>
<dbReference type="EMBL" id="JADGJD010000001">
    <property type="protein sequence ID" value="KAJ3057577.1"/>
    <property type="molecule type" value="Genomic_DNA"/>
</dbReference>
<feature type="compositionally biased region" description="Polar residues" evidence="1">
    <location>
        <begin position="50"/>
        <end position="62"/>
    </location>
</feature>
<dbReference type="Gene3D" id="1.20.120.230">
    <property type="entry name" value="Alpha-catenin/vinculin-like"/>
    <property type="match status" value="1"/>
</dbReference>
<dbReference type="Proteomes" id="UP001212841">
    <property type="component" value="Unassembled WGS sequence"/>
</dbReference>
<evidence type="ECO:0000313" key="2">
    <source>
        <dbReference type="EMBL" id="KAJ3057577.1"/>
    </source>
</evidence>
<proteinExistence type="predicted"/>
<feature type="compositionally biased region" description="Low complexity" evidence="1">
    <location>
        <begin position="407"/>
        <end position="420"/>
    </location>
</feature>
<feature type="compositionally biased region" description="Acidic residues" evidence="1">
    <location>
        <begin position="644"/>
        <end position="657"/>
    </location>
</feature>
<accession>A0AAD5SM44</accession>
<feature type="compositionally biased region" description="Polar residues" evidence="1">
    <location>
        <begin position="746"/>
        <end position="756"/>
    </location>
</feature>
<keyword evidence="3" id="KW-1185">Reference proteome</keyword>
<feature type="region of interest" description="Disordered" evidence="1">
    <location>
        <begin position="1"/>
        <end position="62"/>
    </location>
</feature>
<organism evidence="2 3">
    <name type="scientific">Rhizophlyctis rosea</name>
    <dbReference type="NCBI Taxonomy" id="64517"/>
    <lineage>
        <taxon>Eukaryota</taxon>
        <taxon>Fungi</taxon>
        <taxon>Fungi incertae sedis</taxon>
        <taxon>Chytridiomycota</taxon>
        <taxon>Chytridiomycota incertae sedis</taxon>
        <taxon>Chytridiomycetes</taxon>
        <taxon>Rhizophlyctidales</taxon>
        <taxon>Rhizophlyctidaceae</taxon>
        <taxon>Rhizophlyctis</taxon>
    </lineage>
</organism>
<feature type="region of interest" description="Disordered" evidence="1">
    <location>
        <begin position="800"/>
        <end position="844"/>
    </location>
</feature>